<sequence>MGAQAEDSPSTEASGQLLLYCFENPRVLNGGDLVQFSPLYGTVSDIPCQLPSLPFPSRCASLLSPYVPTNWLSLSAFVPESPIIPYYTSGTRRSKTVYRLQIPPLSQSCHRIVFLELPSSATPYISTQFF</sequence>
<comment type="caution">
    <text evidence="1">The sequence shown here is derived from an EMBL/GenBank/DDBJ whole genome shotgun (WGS) entry which is preliminary data.</text>
</comment>
<dbReference type="EMBL" id="JAWQEG010008803">
    <property type="protein sequence ID" value="KAK3849615.1"/>
    <property type="molecule type" value="Genomic_DNA"/>
</dbReference>
<organism evidence="1 2">
    <name type="scientific">Petrolisthes cinctipes</name>
    <name type="common">Flat porcelain crab</name>
    <dbReference type="NCBI Taxonomy" id="88211"/>
    <lineage>
        <taxon>Eukaryota</taxon>
        <taxon>Metazoa</taxon>
        <taxon>Ecdysozoa</taxon>
        <taxon>Arthropoda</taxon>
        <taxon>Crustacea</taxon>
        <taxon>Multicrustacea</taxon>
        <taxon>Malacostraca</taxon>
        <taxon>Eumalacostraca</taxon>
        <taxon>Eucarida</taxon>
        <taxon>Decapoda</taxon>
        <taxon>Pleocyemata</taxon>
        <taxon>Anomura</taxon>
        <taxon>Galatheoidea</taxon>
        <taxon>Porcellanidae</taxon>
        <taxon>Petrolisthes</taxon>
    </lineage>
</organism>
<reference evidence="1" key="1">
    <citation type="submission" date="2023-10" db="EMBL/GenBank/DDBJ databases">
        <title>Genome assemblies of two species of porcelain crab, Petrolisthes cinctipes and Petrolisthes manimaculis (Anomura: Porcellanidae).</title>
        <authorList>
            <person name="Angst P."/>
        </authorList>
    </citation>
    <scope>NUCLEOTIDE SEQUENCE</scope>
    <source>
        <strain evidence="1">PB745_01</strain>
        <tissue evidence="1">Gill</tissue>
    </source>
</reference>
<evidence type="ECO:0000313" key="2">
    <source>
        <dbReference type="Proteomes" id="UP001286313"/>
    </source>
</evidence>
<proteinExistence type="predicted"/>
<evidence type="ECO:0000313" key="1">
    <source>
        <dbReference type="EMBL" id="KAK3849615.1"/>
    </source>
</evidence>
<name>A0AAE1EG31_PETCI</name>
<dbReference type="Proteomes" id="UP001286313">
    <property type="component" value="Unassembled WGS sequence"/>
</dbReference>
<accession>A0AAE1EG31</accession>
<keyword evidence="2" id="KW-1185">Reference proteome</keyword>
<protein>
    <submittedName>
        <fullName evidence="1">Uncharacterized protein</fullName>
    </submittedName>
</protein>
<dbReference type="AlphaFoldDB" id="A0AAE1EG31"/>
<gene>
    <name evidence="1" type="ORF">Pcinc_043638</name>
</gene>